<dbReference type="NCBIfam" id="TIGR00594">
    <property type="entry name" value="polc"/>
    <property type="match status" value="1"/>
</dbReference>
<name>A0A8J6NBA3_9BACT</name>
<dbReference type="Pfam" id="PF07733">
    <property type="entry name" value="DNA_pol3_alpha"/>
    <property type="match status" value="1"/>
</dbReference>
<dbReference type="Proteomes" id="UP000614424">
    <property type="component" value="Unassembled WGS sequence"/>
</dbReference>
<dbReference type="Pfam" id="PF17657">
    <property type="entry name" value="DNA_pol3_finger"/>
    <property type="match status" value="1"/>
</dbReference>
<keyword evidence="5" id="KW-0235">DNA replication</keyword>
<evidence type="ECO:0000256" key="5">
    <source>
        <dbReference type="ARBA" id="ARBA00022705"/>
    </source>
</evidence>
<gene>
    <name evidence="12" type="ORF">H8E41_07145</name>
</gene>
<keyword evidence="6" id="KW-0239">DNA-directed DNA polymerase</keyword>
<keyword evidence="4" id="KW-0548">Nucleotidyltransferase</keyword>
<dbReference type="Pfam" id="PF14579">
    <property type="entry name" value="HHH_6"/>
    <property type="match status" value="1"/>
</dbReference>
<dbReference type="InterPro" id="IPR004365">
    <property type="entry name" value="NA-bd_OB_tRNA"/>
</dbReference>
<reference evidence="12 13" key="1">
    <citation type="submission" date="2020-08" db="EMBL/GenBank/DDBJ databases">
        <title>Bridging the membrane lipid divide: bacteria of the FCB group superphylum have the potential to synthesize archaeal ether lipids.</title>
        <authorList>
            <person name="Villanueva L."/>
            <person name="Von Meijenfeldt F.A.B."/>
            <person name="Westbye A.B."/>
            <person name="Yadav S."/>
            <person name="Hopmans E.C."/>
            <person name="Dutilh B.E."/>
            <person name="Sinninghe Damste J.S."/>
        </authorList>
    </citation>
    <scope>NUCLEOTIDE SEQUENCE [LARGE SCALE GENOMIC DNA]</scope>
    <source>
        <strain evidence="12">NIOZ-UU47</strain>
    </source>
</reference>
<feature type="domain" description="DNA polymerase helix-hairpin-helix motif" evidence="10">
    <location>
        <begin position="603"/>
        <end position="683"/>
    </location>
</feature>
<keyword evidence="3" id="KW-0808">Transferase</keyword>
<evidence type="ECO:0000256" key="3">
    <source>
        <dbReference type="ARBA" id="ARBA00022679"/>
    </source>
</evidence>
<dbReference type="EMBL" id="JACNJZ010000097">
    <property type="protein sequence ID" value="MBC8317666.1"/>
    <property type="molecule type" value="Genomic_DNA"/>
</dbReference>
<dbReference type="Gene3D" id="3.20.20.140">
    <property type="entry name" value="Metal-dependent hydrolases"/>
    <property type="match status" value="1"/>
</dbReference>
<comment type="subcellular location">
    <subcellularLocation>
        <location evidence="1">Cytoplasm</location>
    </subcellularLocation>
</comment>
<evidence type="ECO:0000256" key="4">
    <source>
        <dbReference type="ARBA" id="ARBA00022695"/>
    </source>
</evidence>
<evidence type="ECO:0000256" key="6">
    <source>
        <dbReference type="ARBA" id="ARBA00022932"/>
    </source>
</evidence>
<evidence type="ECO:0000256" key="1">
    <source>
        <dbReference type="ARBA" id="ARBA00004496"/>
    </source>
</evidence>
<evidence type="ECO:0000259" key="10">
    <source>
        <dbReference type="Pfam" id="PF14579"/>
    </source>
</evidence>
<proteinExistence type="predicted"/>
<feature type="domain" description="DNA polymerase III alpha subunit finger" evidence="11">
    <location>
        <begin position="369"/>
        <end position="531"/>
    </location>
</feature>
<dbReference type="Pfam" id="PF01336">
    <property type="entry name" value="tRNA_anti-codon"/>
    <property type="match status" value="1"/>
</dbReference>
<dbReference type="CDD" id="cd04485">
    <property type="entry name" value="DnaE_OBF"/>
    <property type="match status" value="1"/>
</dbReference>
<dbReference type="Gene3D" id="1.10.150.870">
    <property type="match status" value="1"/>
</dbReference>
<feature type="domain" description="OB" evidence="8">
    <location>
        <begin position="773"/>
        <end position="849"/>
    </location>
</feature>
<dbReference type="EC" id="2.7.7.7" evidence="2"/>
<dbReference type="InterPro" id="IPR029460">
    <property type="entry name" value="DNAPol_HHH"/>
</dbReference>
<feature type="domain" description="Bacterial DNA polymerase III alpha subunit NTPase" evidence="9">
    <location>
        <begin position="106"/>
        <end position="365"/>
    </location>
</feature>
<organism evidence="12 13">
    <name type="scientific">Candidatus Desulfobia pelagia</name>
    <dbReference type="NCBI Taxonomy" id="2841692"/>
    <lineage>
        <taxon>Bacteria</taxon>
        <taxon>Pseudomonadati</taxon>
        <taxon>Thermodesulfobacteriota</taxon>
        <taxon>Desulfobulbia</taxon>
        <taxon>Desulfobulbales</taxon>
        <taxon>Desulfobulbaceae</taxon>
        <taxon>Candidatus Desulfobia</taxon>
    </lineage>
</organism>
<evidence type="ECO:0000256" key="2">
    <source>
        <dbReference type="ARBA" id="ARBA00012417"/>
    </source>
</evidence>
<dbReference type="InterPro" id="IPR004805">
    <property type="entry name" value="DnaE2/DnaE/PolC"/>
</dbReference>
<dbReference type="GO" id="GO:0006260">
    <property type="term" value="P:DNA replication"/>
    <property type="evidence" value="ECO:0007669"/>
    <property type="project" value="UniProtKB-KW"/>
</dbReference>
<sequence length="849" mass="96235">RQAVKHDIPAIATPDSMLSEAAEYSLHLLLRAIASKTTLSRQNPENSVSPEWYLHPPKHYRDIFSQWPDCLSSTIAIAQKCCFRGPDFGIVLPPHENTAGVSAHKSLIRAAYEGAHQRYRDSLSEAVVSRLEHELQIISQMGFSSYFLVVRDIVHNHVSTGDRPRLICGRGSGAASLVAYCLNITNVCPIRHNLYFERFLNPGRKDPPDIDIDFAWDERDEILTAVLEKNRGYAAMVSSHILFQPRMAIRETARAYGMPSAEISAVTQRIGWLWQKREGLLEQMEQLPSLRGHELKGAWPEILSMAQRLIGVPRCLSVHPGGVIITPEPISSYVPVEMAVKGVPIIQWDKDSAEEAGLVKIDLLGNRSLGVIRDALLNLEHNGHRLNIKTWQPEEDAATQKTIAVGGTMGCFYIESPAMRLLQQKANCGDFEQLVLQSSIIRPAANEFIREYVRRLHGGRWQPLHPLIGSILDETFGLMVYQEDVSKVAVAVGGFSHSAADRLRKVLSKKDRELRLRDYRKKFFDGASKHGLQEEEIEPIWQMMMSFDGYSFCKPHSASYAKVSFQAAFLKTHFPAEFMAAVISNQGGYYSTFSYVSETRRLGLRILNPDVQLSDIRWKGWDKTVRPGLMAIKGLSRKTIERILVGRKTLPYLDIDDFLSKVQPDEDEARALIHAGALDTLQQETNSSILLWQAAAYYHRKTSAVAVPLFGNCRRQPPPALQPSGRIECLRREYEVLGFLCSHHPLTLCGSRLQRHRRTRAANIRIRIGHRIWFAGWLLTGKLVRTKSNEPMEFLTFEDETGLVETTFFPRVYQQYTHLMRTGLPFWLYGRVEEDFGAVTLTVERLEKL</sequence>
<comment type="caution">
    <text evidence="12">The sequence shown here is derived from an EMBL/GenBank/DDBJ whole genome shotgun (WGS) entry which is preliminary data.</text>
</comment>
<dbReference type="PANTHER" id="PTHR32294">
    <property type="entry name" value="DNA POLYMERASE III SUBUNIT ALPHA"/>
    <property type="match status" value="1"/>
</dbReference>
<dbReference type="GO" id="GO:0003887">
    <property type="term" value="F:DNA-directed DNA polymerase activity"/>
    <property type="evidence" value="ECO:0007669"/>
    <property type="project" value="UniProtKB-KW"/>
</dbReference>
<evidence type="ECO:0000259" key="8">
    <source>
        <dbReference type="Pfam" id="PF01336"/>
    </source>
</evidence>
<evidence type="ECO:0000259" key="9">
    <source>
        <dbReference type="Pfam" id="PF07733"/>
    </source>
</evidence>
<accession>A0A8J6NBA3</accession>
<feature type="non-terminal residue" evidence="12">
    <location>
        <position position="1"/>
    </location>
</feature>
<evidence type="ECO:0000313" key="12">
    <source>
        <dbReference type="EMBL" id="MBC8317666.1"/>
    </source>
</evidence>
<dbReference type="InterPro" id="IPR040982">
    <property type="entry name" value="DNA_pol3_finger"/>
</dbReference>
<evidence type="ECO:0000259" key="11">
    <source>
        <dbReference type="Pfam" id="PF17657"/>
    </source>
</evidence>
<dbReference type="GO" id="GO:0008408">
    <property type="term" value="F:3'-5' exonuclease activity"/>
    <property type="evidence" value="ECO:0007669"/>
    <property type="project" value="InterPro"/>
</dbReference>
<protein>
    <recommendedName>
        <fullName evidence="2">DNA-directed DNA polymerase</fullName>
        <ecNumber evidence="2">2.7.7.7</ecNumber>
    </recommendedName>
</protein>
<dbReference type="GO" id="GO:0005737">
    <property type="term" value="C:cytoplasm"/>
    <property type="evidence" value="ECO:0007669"/>
    <property type="project" value="UniProtKB-SubCell"/>
</dbReference>
<comment type="catalytic activity">
    <reaction evidence="7">
        <text>DNA(n) + a 2'-deoxyribonucleoside 5'-triphosphate = DNA(n+1) + diphosphate</text>
        <dbReference type="Rhea" id="RHEA:22508"/>
        <dbReference type="Rhea" id="RHEA-COMP:17339"/>
        <dbReference type="Rhea" id="RHEA-COMP:17340"/>
        <dbReference type="ChEBI" id="CHEBI:33019"/>
        <dbReference type="ChEBI" id="CHEBI:61560"/>
        <dbReference type="ChEBI" id="CHEBI:173112"/>
        <dbReference type="EC" id="2.7.7.7"/>
    </reaction>
</comment>
<evidence type="ECO:0000313" key="13">
    <source>
        <dbReference type="Proteomes" id="UP000614424"/>
    </source>
</evidence>
<dbReference type="InterPro" id="IPR011708">
    <property type="entry name" value="DNA_pol3_alpha_NTPase_dom"/>
</dbReference>
<dbReference type="GO" id="GO:0003676">
    <property type="term" value="F:nucleic acid binding"/>
    <property type="evidence" value="ECO:0007669"/>
    <property type="project" value="InterPro"/>
</dbReference>
<evidence type="ECO:0000256" key="7">
    <source>
        <dbReference type="ARBA" id="ARBA00049244"/>
    </source>
</evidence>
<dbReference type="AlphaFoldDB" id="A0A8J6NBA3"/>